<organism evidence="4 5">
    <name type="scientific">Clostridium pasteurianum BC1</name>
    <dbReference type="NCBI Taxonomy" id="86416"/>
    <lineage>
        <taxon>Bacteria</taxon>
        <taxon>Bacillati</taxon>
        <taxon>Bacillota</taxon>
        <taxon>Clostridia</taxon>
        <taxon>Eubacteriales</taxon>
        <taxon>Clostridiaceae</taxon>
        <taxon>Clostridium</taxon>
    </lineage>
</organism>
<reference evidence="4 5" key="1">
    <citation type="submission" date="2012-01" db="EMBL/GenBank/DDBJ databases">
        <title>Complete sequence of chromosome of Clostridium pasteurianum BC1.</title>
        <authorList>
            <consortium name="US DOE Joint Genome Institute"/>
            <person name="Lucas S."/>
            <person name="Han J."/>
            <person name="Lapidus A."/>
            <person name="Cheng J.-F."/>
            <person name="Goodwin L."/>
            <person name="Pitluck S."/>
            <person name="Peters L."/>
            <person name="Mikhailova N."/>
            <person name="Teshima H."/>
            <person name="Detter J.C."/>
            <person name="Han C."/>
            <person name="Tapia R."/>
            <person name="Land M."/>
            <person name="Hauser L."/>
            <person name="Kyrpides N."/>
            <person name="Ivanova N."/>
            <person name="Pagani I."/>
            <person name="Dunn J."/>
            <person name="Taghavi S."/>
            <person name="Francis A."/>
            <person name="van der Lelie D."/>
            <person name="Woyke T."/>
        </authorList>
    </citation>
    <scope>NUCLEOTIDE SEQUENCE [LARGE SCALE GENOMIC DNA]</scope>
    <source>
        <strain evidence="4 5">BC1</strain>
    </source>
</reference>
<evidence type="ECO:0000256" key="1">
    <source>
        <dbReference type="SAM" id="Coils"/>
    </source>
</evidence>
<keyword evidence="5" id="KW-1185">Reference proteome</keyword>
<feature type="domain" description="PBSX phage terminase small subunit-like N-terminal" evidence="3">
    <location>
        <begin position="1"/>
        <end position="65"/>
    </location>
</feature>
<dbReference type="STRING" id="86416.Clopa_0569"/>
<dbReference type="EMBL" id="CP003261">
    <property type="protein sequence ID" value="AGK95617.1"/>
    <property type="molecule type" value="Genomic_DNA"/>
</dbReference>
<gene>
    <name evidence="4" type="ORF">Clopa_0569</name>
</gene>
<dbReference type="RefSeq" id="WP_015613943.1">
    <property type="nucleotide sequence ID" value="NC_021182.1"/>
</dbReference>
<protein>
    <recommendedName>
        <fullName evidence="3">PBSX phage terminase small subunit-like N-terminal domain-containing protein</fullName>
    </recommendedName>
</protein>
<dbReference type="eggNOG" id="COG5484">
    <property type="taxonomic scope" value="Bacteria"/>
</dbReference>
<sequence>MPRQRSPSRDKAFEIYKENNGNIDLVKIAETLNLSPGTIRGWKNKDQWDDKLNGTFQTKVKKNTERSKRKKGGQHGNKNAKGNSGGTGGPPKNKKSETHGFFSKYLPEDTFDIIQEIEQKDPLDILWENINIQYAAIIRAQRIMYVKDKEEMIKELKKQTRGDTSDTDEYEFQFSWDRQATFLQAQSRAMTTLERLIKQYDELLNKSLATEEQKARIEVLKSKVPGKDKLNIQGQLNAIAELINKPQEREPLDDE</sequence>
<feature type="compositionally biased region" description="Basic and acidic residues" evidence="2">
    <location>
        <begin position="43"/>
        <end position="52"/>
    </location>
</feature>
<dbReference type="Pfam" id="PF10668">
    <property type="entry name" value="Phage_terminase"/>
    <property type="match status" value="1"/>
</dbReference>
<evidence type="ECO:0000256" key="2">
    <source>
        <dbReference type="SAM" id="MobiDB-lite"/>
    </source>
</evidence>
<dbReference type="OrthoDB" id="9768556at2"/>
<dbReference type="PATRIC" id="fig|86416.3.peg.550"/>
<evidence type="ECO:0000313" key="4">
    <source>
        <dbReference type="EMBL" id="AGK95617.1"/>
    </source>
</evidence>
<dbReference type="AlphaFoldDB" id="R4JXT3"/>
<feature type="coiled-coil region" evidence="1">
    <location>
        <begin position="186"/>
        <end position="213"/>
    </location>
</feature>
<keyword evidence="1" id="KW-0175">Coiled coil</keyword>
<evidence type="ECO:0000313" key="5">
    <source>
        <dbReference type="Proteomes" id="UP000013523"/>
    </source>
</evidence>
<dbReference type="Proteomes" id="UP000013523">
    <property type="component" value="Chromosome"/>
</dbReference>
<dbReference type="KEGG" id="cpas:Clopa_0569"/>
<name>R4JXT3_CLOPA</name>
<dbReference type="InterPro" id="IPR018925">
    <property type="entry name" value="XtmA-like_N"/>
</dbReference>
<dbReference type="NCBIfam" id="NF040601">
    <property type="entry name" value="TerS_not_xtmA"/>
    <property type="match status" value="1"/>
</dbReference>
<evidence type="ECO:0000259" key="3">
    <source>
        <dbReference type="Pfam" id="PF10668"/>
    </source>
</evidence>
<feature type="region of interest" description="Disordered" evidence="2">
    <location>
        <begin position="39"/>
        <end position="99"/>
    </location>
</feature>
<accession>R4JXT3</accession>
<dbReference type="HOGENOM" id="CLU_084751_1_1_9"/>
<proteinExistence type="predicted"/>